<comment type="caution">
    <text evidence="1">The sequence shown here is derived from an EMBL/GenBank/DDBJ whole genome shotgun (WGS) entry which is preliminary data.</text>
</comment>
<sequence>MPRMLAWAPYGGTLRIGCILQPWLYCDTVSGCGGPVPVSFVASISVSGTVNAWDTPHRGQQLCKPLSHIHRG</sequence>
<evidence type="ECO:0000313" key="1">
    <source>
        <dbReference type="EMBL" id="GFH18598.1"/>
    </source>
</evidence>
<organism evidence="1 2">
    <name type="scientific">Haematococcus lacustris</name>
    <name type="common">Green alga</name>
    <name type="synonym">Haematococcus pluvialis</name>
    <dbReference type="NCBI Taxonomy" id="44745"/>
    <lineage>
        <taxon>Eukaryota</taxon>
        <taxon>Viridiplantae</taxon>
        <taxon>Chlorophyta</taxon>
        <taxon>core chlorophytes</taxon>
        <taxon>Chlorophyceae</taxon>
        <taxon>CS clade</taxon>
        <taxon>Chlamydomonadales</taxon>
        <taxon>Haematococcaceae</taxon>
        <taxon>Haematococcus</taxon>
    </lineage>
</organism>
<name>A0A699ZJ03_HAELA</name>
<accession>A0A699ZJ03</accession>
<dbReference type="AlphaFoldDB" id="A0A699ZJ03"/>
<gene>
    <name evidence="1" type="ORF">HaLaN_15428</name>
</gene>
<feature type="non-terminal residue" evidence="1">
    <location>
        <position position="72"/>
    </location>
</feature>
<protein>
    <submittedName>
        <fullName evidence="1">Uncharacterized protein</fullName>
    </submittedName>
</protein>
<evidence type="ECO:0000313" key="2">
    <source>
        <dbReference type="Proteomes" id="UP000485058"/>
    </source>
</evidence>
<reference evidence="1 2" key="1">
    <citation type="submission" date="2020-02" db="EMBL/GenBank/DDBJ databases">
        <title>Draft genome sequence of Haematococcus lacustris strain NIES-144.</title>
        <authorList>
            <person name="Morimoto D."/>
            <person name="Nakagawa S."/>
            <person name="Yoshida T."/>
            <person name="Sawayama S."/>
        </authorList>
    </citation>
    <scope>NUCLEOTIDE SEQUENCE [LARGE SCALE GENOMIC DNA]</scope>
    <source>
        <strain evidence="1 2">NIES-144</strain>
    </source>
</reference>
<dbReference type="EMBL" id="BLLF01001325">
    <property type="protein sequence ID" value="GFH18598.1"/>
    <property type="molecule type" value="Genomic_DNA"/>
</dbReference>
<keyword evidence="2" id="KW-1185">Reference proteome</keyword>
<proteinExistence type="predicted"/>
<dbReference type="Proteomes" id="UP000485058">
    <property type="component" value="Unassembled WGS sequence"/>
</dbReference>